<evidence type="ECO:0000313" key="2">
    <source>
        <dbReference type="EMBL" id="KFB53500.1"/>
    </source>
</evidence>
<reference evidence="2 4" key="1">
    <citation type="journal article" date="2014" name="BMC Genomics">
        <title>Genome sequence of Anopheles sinensis provides insight into genetics basis of mosquito competence for malaria parasites.</title>
        <authorList>
            <person name="Zhou D."/>
            <person name="Zhang D."/>
            <person name="Ding G."/>
            <person name="Shi L."/>
            <person name="Hou Q."/>
            <person name="Ye Y."/>
            <person name="Xu Y."/>
            <person name="Zhou H."/>
            <person name="Xiong C."/>
            <person name="Li S."/>
            <person name="Yu J."/>
            <person name="Hong S."/>
            <person name="Yu X."/>
            <person name="Zou P."/>
            <person name="Chen C."/>
            <person name="Chang X."/>
            <person name="Wang W."/>
            <person name="Lv Y."/>
            <person name="Sun Y."/>
            <person name="Ma L."/>
            <person name="Shen B."/>
            <person name="Zhu C."/>
        </authorList>
    </citation>
    <scope>NUCLEOTIDE SEQUENCE [LARGE SCALE GENOMIC DNA]</scope>
</reference>
<evidence type="ECO:0000313" key="4">
    <source>
        <dbReference type="Proteomes" id="UP000030765"/>
    </source>
</evidence>
<organism evidence="2">
    <name type="scientific">Anopheles sinensis</name>
    <name type="common">Mosquito</name>
    <dbReference type="NCBI Taxonomy" id="74873"/>
    <lineage>
        <taxon>Eukaryota</taxon>
        <taxon>Metazoa</taxon>
        <taxon>Ecdysozoa</taxon>
        <taxon>Arthropoda</taxon>
        <taxon>Hexapoda</taxon>
        <taxon>Insecta</taxon>
        <taxon>Pterygota</taxon>
        <taxon>Neoptera</taxon>
        <taxon>Endopterygota</taxon>
        <taxon>Diptera</taxon>
        <taxon>Nematocera</taxon>
        <taxon>Culicoidea</taxon>
        <taxon>Culicidae</taxon>
        <taxon>Anophelinae</taxon>
        <taxon>Anopheles</taxon>
    </lineage>
</organism>
<evidence type="ECO:0000256" key="1">
    <source>
        <dbReference type="SAM" id="MobiDB-lite"/>
    </source>
</evidence>
<protein>
    <submittedName>
        <fullName evidence="2 3">Uncharacterized protein</fullName>
    </submittedName>
</protein>
<evidence type="ECO:0000313" key="3">
    <source>
        <dbReference type="EnsemblMetazoa" id="ASIC021726-PA"/>
    </source>
</evidence>
<dbReference type="EMBL" id="ATLV01026890">
    <property type="status" value="NOT_ANNOTATED_CDS"/>
    <property type="molecule type" value="Genomic_DNA"/>
</dbReference>
<dbReference type="Proteomes" id="UP000030765">
    <property type="component" value="Unassembled WGS sequence"/>
</dbReference>
<proteinExistence type="predicted"/>
<feature type="region of interest" description="Disordered" evidence="1">
    <location>
        <begin position="118"/>
        <end position="140"/>
    </location>
</feature>
<dbReference type="AlphaFoldDB" id="A0A084WTF6"/>
<name>A0A084WTF6_ANOSI</name>
<keyword evidence="4" id="KW-1185">Reference proteome</keyword>
<dbReference type="VEuPathDB" id="VectorBase:ASIC021726"/>
<dbReference type="EnsemblMetazoa" id="ASIC021726-RA">
    <property type="protein sequence ID" value="ASIC021726-PA"/>
    <property type="gene ID" value="ASIC021726"/>
</dbReference>
<accession>A0A084WTF6</accession>
<sequence>MTVASRWQSHLGYVEEKSMHSWRPIGTRDGNETIERSDDGPLERLGYYLTLFLILRPCHETTGSGKVAIVLLGVNIVGHNAAKGCQFVPAFGKGSACSTKNGTDRKRYEKIPSAVCSESREEKSITSHKAPFPLTEPDDD</sequence>
<dbReference type="EMBL" id="KE525420">
    <property type="protein sequence ID" value="KFB53500.1"/>
    <property type="molecule type" value="Genomic_DNA"/>
</dbReference>
<gene>
    <name evidence="2" type="ORF">ZHAS_00021726</name>
</gene>
<reference evidence="3" key="2">
    <citation type="submission" date="2020-05" db="UniProtKB">
        <authorList>
            <consortium name="EnsemblMetazoa"/>
        </authorList>
    </citation>
    <scope>IDENTIFICATION</scope>
</reference>